<organism evidence="2 3">
    <name type="scientific">Hymenobacter aranciens</name>
    <dbReference type="NCBI Taxonomy" id="3063996"/>
    <lineage>
        <taxon>Bacteria</taxon>
        <taxon>Pseudomonadati</taxon>
        <taxon>Bacteroidota</taxon>
        <taxon>Cytophagia</taxon>
        <taxon>Cytophagales</taxon>
        <taxon>Hymenobacteraceae</taxon>
        <taxon>Hymenobacter</taxon>
    </lineage>
</organism>
<keyword evidence="1" id="KW-0472">Membrane</keyword>
<evidence type="ECO:0000313" key="2">
    <source>
        <dbReference type="EMBL" id="MDO7875521.1"/>
    </source>
</evidence>
<dbReference type="EMBL" id="JAUQSY010000007">
    <property type="protein sequence ID" value="MDO7875521.1"/>
    <property type="molecule type" value="Genomic_DNA"/>
</dbReference>
<evidence type="ECO:0000313" key="3">
    <source>
        <dbReference type="Proteomes" id="UP001176429"/>
    </source>
</evidence>
<evidence type="ECO:0000256" key="1">
    <source>
        <dbReference type="SAM" id="Phobius"/>
    </source>
</evidence>
<feature type="transmembrane region" description="Helical" evidence="1">
    <location>
        <begin position="45"/>
        <end position="64"/>
    </location>
</feature>
<dbReference type="RefSeq" id="WP_305006832.1">
    <property type="nucleotide sequence ID" value="NZ_JAUQSY010000007.1"/>
</dbReference>
<sequence>MHKSEAPALVATGCITGWLALLTLKLAGFAPVATWSWWWVWAPLWWWPAWLLLRTAGRWLGYFIRTRLLRR</sequence>
<keyword evidence="1" id="KW-1133">Transmembrane helix</keyword>
<accession>A0ABT9BB65</accession>
<comment type="caution">
    <text evidence="2">The sequence shown here is derived from an EMBL/GenBank/DDBJ whole genome shotgun (WGS) entry which is preliminary data.</text>
</comment>
<name>A0ABT9BB65_9BACT</name>
<reference evidence="2" key="1">
    <citation type="submission" date="2023-07" db="EMBL/GenBank/DDBJ databases">
        <authorList>
            <person name="Kim M.K."/>
        </authorList>
    </citation>
    <scope>NUCLEOTIDE SEQUENCE</scope>
    <source>
        <strain evidence="2">ASUV-10-1</strain>
    </source>
</reference>
<keyword evidence="1" id="KW-0812">Transmembrane</keyword>
<dbReference type="Proteomes" id="UP001176429">
    <property type="component" value="Unassembled WGS sequence"/>
</dbReference>
<keyword evidence="3" id="KW-1185">Reference proteome</keyword>
<proteinExistence type="predicted"/>
<protein>
    <submittedName>
        <fullName evidence="2">Uncharacterized protein</fullName>
    </submittedName>
</protein>
<gene>
    <name evidence="2" type="ORF">Q5H93_12325</name>
</gene>